<accession>A0A8S5SLI9</accession>
<comment type="catalytic activity">
    <reaction evidence="9">
        <text>a 2'-deoxycytidine in DNA + S-adenosyl-L-methionine = a 5-methyl-2'-deoxycytidine in DNA + S-adenosyl-L-homocysteine + H(+)</text>
        <dbReference type="Rhea" id="RHEA:13681"/>
        <dbReference type="Rhea" id="RHEA-COMP:11369"/>
        <dbReference type="Rhea" id="RHEA-COMP:11370"/>
        <dbReference type="ChEBI" id="CHEBI:15378"/>
        <dbReference type="ChEBI" id="CHEBI:57856"/>
        <dbReference type="ChEBI" id="CHEBI:59789"/>
        <dbReference type="ChEBI" id="CHEBI:85452"/>
        <dbReference type="ChEBI" id="CHEBI:85454"/>
        <dbReference type="EC" id="2.1.1.37"/>
    </reaction>
</comment>
<evidence type="ECO:0000256" key="9">
    <source>
        <dbReference type="RuleBase" id="RU000417"/>
    </source>
</evidence>
<dbReference type="GO" id="GO:0003886">
    <property type="term" value="F:DNA (cytosine-5-)-methyltransferase activity"/>
    <property type="evidence" value="ECO:0007669"/>
    <property type="project" value="UniProtKB-EC"/>
</dbReference>
<dbReference type="PANTHER" id="PTHR46098:SF1">
    <property type="entry name" value="TRNA (CYTOSINE(38)-C(5))-METHYLTRANSFERASE"/>
    <property type="match status" value="1"/>
</dbReference>
<name>A0A8S5SLI9_9CAUD</name>
<dbReference type="PROSITE" id="PS51679">
    <property type="entry name" value="SAM_MT_C5"/>
    <property type="match status" value="1"/>
</dbReference>
<dbReference type="PANTHER" id="PTHR46098">
    <property type="entry name" value="TRNA (CYTOSINE(38)-C(5))-METHYLTRANSFERASE"/>
    <property type="match status" value="1"/>
</dbReference>
<dbReference type="SUPFAM" id="SSF53335">
    <property type="entry name" value="S-adenosyl-L-methionine-dependent methyltransferases"/>
    <property type="match status" value="1"/>
</dbReference>
<evidence type="ECO:0000256" key="4">
    <source>
        <dbReference type="ARBA" id="ARBA00022691"/>
    </source>
</evidence>
<evidence type="ECO:0000256" key="10">
    <source>
        <dbReference type="SAM" id="MobiDB-lite"/>
    </source>
</evidence>
<keyword evidence="6" id="KW-1258">Restriction-modification system evasion by virus</keyword>
<dbReference type="PRINTS" id="PR00105">
    <property type="entry name" value="C5METTRFRASE"/>
</dbReference>
<keyword evidence="2" id="KW-1090">Inhibition of host innate immune response by virus</keyword>
<dbReference type="Gene3D" id="3.40.50.150">
    <property type="entry name" value="Vaccinia Virus protein VP39"/>
    <property type="match status" value="1"/>
</dbReference>
<dbReference type="PROSITE" id="PS00094">
    <property type="entry name" value="C5_MTASE_1"/>
    <property type="match status" value="1"/>
</dbReference>
<dbReference type="EMBL" id="BK032622">
    <property type="protein sequence ID" value="DAF51784.1"/>
    <property type="molecule type" value="Genomic_DNA"/>
</dbReference>
<dbReference type="Pfam" id="PF00145">
    <property type="entry name" value="DNA_methylase"/>
    <property type="match status" value="1"/>
</dbReference>
<feature type="region of interest" description="Disordered" evidence="10">
    <location>
        <begin position="201"/>
        <end position="221"/>
    </location>
</feature>
<evidence type="ECO:0000313" key="11">
    <source>
        <dbReference type="EMBL" id="DAF51784.1"/>
    </source>
</evidence>
<dbReference type="InterPro" id="IPR029063">
    <property type="entry name" value="SAM-dependent_MTases_sf"/>
</dbReference>
<dbReference type="GO" id="GO:0052170">
    <property type="term" value="P:symbiont-mediated suppression of host innate immune response"/>
    <property type="evidence" value="ECO:0007669"/>
    <property type="project" value="UniProtKB-KW"/>
</dbReference>
<evidence type="ECO:0000256" key="7">
    <source>
        <dbReference type="PROSITE-ProRule" id="PRU01016"/>
    </source>
</evidence>
<keyword evidence="5" id="KW-0899">Viral immunoevasion</keyword>
<proteinExistence type="inferred from homology"/>
<feature type="active site" evidence="7">
    <location>
        <position position="73"/>
    </location>
</feature>
<evidence type="ECO:0000256" key="6">
    <source>
        <dbReference type="ARBA" id="ARBA00033479"/>
    </source>
</evidence>
<keyword evidence="3 7" id="KW-0808">Transferase</keyword>
<keyword evidence="4 7" id="KW-0949">S-adenosyl-L-methionine</keyword>
<dbReference type="NCBIfam" id="TIGR00675">
    <property type="entry name" value="dcm"/>
    <property type="match status" value="1"/>
</dbReference>
<keyword evidence="1 7" id="KW-0489">Methyltransferase</keyword>
<dbReference type="Gene3D" id="3.90.120.10">
    <property type="entry name" value="DNA Methylase, subunit A, domain 2"/>
    <property type="match status" value="1"/>
</dbReference>
<reference evidence="11" key="1">
    <citation type="journal article" date="2021" name="Proc. Natl. Acad. Sci. U.S.A.">
        <title>A Catalog of Tens of Thousands of Viruses from Human Metagenomes Reveals Hidden Associations with Chronic Diseases.</title>
        <authorList>
            <person name="Tisza M.J."/>
            <person name="Buck C.B."/>
        </authorList>
    </citation>
    <scope>NUCLEOTIDE SEQUENCE</scope>
    <source>
        <strain evidence="11">CtHMt20</strain>
    </source>
</reference>
<evidence type="ECO:0000256" key="3">
    <source>
        <dbReference type="ARBA" id="ARBA00022679"/>
    </source>
</evidence>
<dbReference type="GO" id="GO:0099018">
    <property type="term" value="P:symbiont-mediated evasion of host restriction-modification system"/>
    <property type="evidence" value="ECO:0007669"/>
    <property type="project" value="UniProtKB-KW"/>
</dbReference>
<dbReference type="InterPro" id="IPR050750">
    <property type="entry name" value="C5-MTase"/>
</dbReference>
<sequence length="455" mass="49946">MEITVGSLFDGIGGWCIAAERNGAVPVWSSEIEPFCMEVTKKHFPNVIQLGDIRKVKGDKIPPVDIICAGSPCQDLSVAGKREGLKGERSGLFRTANDIVSDMLNATSGKYPKYFIWENVLGAFSSNKGRDFQAVLSEITQADIPVPRSGRWARSGMVRSKRCNIAWRILDAQYWGVPQHRERIFLIACFRNRGGRPEVLFEPESMSGNPAESQSKKETITRTAVQSTETAVYDIGNGQINSIRMNEKTGTLNCMHDQRCVLVKTYRIGSYESEGMKSNNPTAGIKEVDKSNTLDLSGSNPARNQGGICISVLDMTHAQDIIRERNDGTVQTLNNRMGTGGNQVPLIYTIDRAAFNQGANAKYDFKISDNGINSTLVARGPSAVGCIYKNIDCSYVRRLTPLECERLQGLPDNWTEGGSDTARYRAIGNGMAQPCADYVMSKVVEDVKGGSICDL</sequence>
<evidence type="ECO:0000256" key="5">
    <source>
        <dbReference type="ARBA" id="ARBA00023280"/>
    </source>
</evidence>
<comment type="similarity">
    <text evidence="7 8">Belongs to the class I-like SAM-binding methyltransferase superfamily. C5-methyltransferase family.</text>
</comment>
<protein>
    <recommendedName>
        <fullName evidence="9">Cytosine-specific methyltransferase</fullName>
        <ecNumber evidence="9">2.1.1.37</ecNumber>
    </recommendedName>
</protein>
<dbReference type="EC" id="2.1.1.37" evidence="9"/>
<dbReference type="GO" id="GO:0032259">
    <property type="term" value="P:methylation"/>
    <property type="evidence" value="ECO:0007669"/>
    <property type="project" value="UniProtKB-KW"/>
</dbReference>
<evidence type="ECO:0000256" key="2">
    <source>
        <dbReference type="ARBA" id="ARBA00022632"/>
    </source>
</evidence>
<evidence type="ECO:0000256" key="8">
    <source>
        <dbReference type="RuleBase" id="RU000416"/>
    </source>
</evidence>
<organism evidence="11">
    <name type="scientific">Podoviridae sp. ctHMt20</name>
    <dbReference type="NCBI Taxonomy" id="2827728"/>
    <lineage>
        <taxon>Viruses</taxon>
        <taxon>Duplodnaviria</taxon>
        <taxon>Heunggongvirae</taxon>
        <taxon>Uroviricota</taxon>
        <taxon>Caudoviricetes</taxon>
    </lineage>
</organism>
<dbReference type="InterPro" id="IPR018117">
    <property type="entry name" value="C5_DNA_meth_AS"/>
</dbReference>
<keyword evidence="2" id="KW-0945">Host-virus interaction</keyword>
<dbReference type="InterPro" id="IPR001525">
    <property type="entry name" value="C5_MeTfrase"/>
</dbReference>
<evidence type="ECO:0000256" key="1">
    <source>
        <dbReference type="ARBA" id="ARBA00022603"/>
    </source>
</evidence>